<dbReference type="InterPro" id="IPR019139">
    <property type="entry name" value="LRRFIP1/2"/>
</dbReference>
<feature type="region of interest" description="Disordered" evidence="4">
    <location>
        <begin position="89"/>
        <end position="145"/>
    </location>
</feature>
<evidence type="ECO:0000313" key="6">
    <source>
        <dbReference type="Proteomes" id="UP000728032"/>
    </source>
</evidence>
<dbReference type="EMBL" id="OC915417">
    <property type="protein sequence ID" value="CAD7640350.1"/>
    <property type="molecule type" value="Genomic_DNA"/>
</dbReference>
<feature type="compositionally biased region" description="Polar residues" evidence="4">
    <location>
        <begin position="243"/>
        <end position="252"/>
    </location>
</feature>
<proteinExistence type="inferred from homology"/>
<feature type="coiled-coil region" evidence="3">
    <location>
        <begin position="425"/>
        <end position="452"/>
    </location>
</feature>
<reference evidence="5" key="1">
    <citation type="submission" date="2020-11" db="EMBL/GenBank/DDBJ databases">
        <authorList>
            <person name="Tran Van P."/>
        </authorList>
    </citation>
    <scope>NUCLEOTIDE SEQUENCE</scope>
</reference>
<feature type="coiled-coil region" evidence="3">
    <location>
        <begin position="148"/>
        <end position="210"/>
    </location>
</feature>
<dbReference type="PANTHER" id="PTHR19212:SF0">
    <property type="entry name" value="LD07988P"/>
    <property type="match status" value="1"/>
</dbReference>
<feature type="region of interest" description="Disordered" evidence="4">
    <location>
        <begin position="273"/>
        <end position="294"/>
    </location>
</feature>
<evidence type="ECO:0008006" key="7">
    <source>
        <dbReference type="Google" id="ProtNLM"/>
    </source>
</evidence>
<accession>A0A7R9LF57</accession>
<dbReference type="Proteomes" id="UP000728032">
    <property type="component" value="Unassembled WGS sequence"/>
</dbReference>
<evidence type="ECO:0000256" key="4">
    <source>
        <dbReference type="SAM" id="MobiDB-lite"/>
    </source>
</evidence>
<gene>
    <name evidence="5" type="ORF">ONB1V03_LOCUS2509</name>
</gene>
<dbReference type="Pfam" id="PF09738">
    <property type="entry name" value="LRRFIP"/>
    <property type="match status" value="2"/>
</dbReference>
<feature type="compositionally biased region" description="Basic and acidic residues" evidence="4">
    <location>
        <begin position="227"/>
        <end position="236"/>
    </location>
</feature>
<organism evidence="5">
    <name type="scientific">Oppiella nova</name>
    <dbReference type="NCBI Taxonomy" id="334625"/>
    <lineage>
        <taxon>Eukaryota</taxon>
        <taxon>Metazoa</taxon>
        <taxon>Ecdysozoa</taxon>
        <taxon>Arthropoda</taxon>
        <taxon>Chelicerata</taxon>
        <taxon>Arachnida</taxon>
        <taxon>Acari</taxon>
        <taxon>Acariformes</taxon>
        <taxon>Sarcoptiformes</taxon>
        <taxon>Oribatida</taxon>
        <taxon>Brachypylina</taxon>
        <taxon>Oppioidea</taxon>
        <taxon>Oppiidae</taxon>
        <taxon>Oppiella</taxon>
    </lineage>
</organism>
<feature type="coiled-coil region" evidence="3">
    <location>
        <begin position="504"/>
        <end position="566"/>
    </location>
</feature>
<keyword evidence="6" id="KW-1185">Reference proteome</keyword>
<feature type="compositionally biased region" description="Basic and acidic residues" evidence="4">
    <location>
        <begin position="124"/>
        <end position="135"/>
    </location>
</feature>
<dbReference type="EMBL" id="CAJPVJ010000592">
    <property type="protein sequence ID" value="CAG2162922.1"/>
    <property type="molecule type" value="Genomic_DNA"/>
</dbReference>
<keyword evidence="2 3" id="KW-0175">Coiled coil</keyword>
<name>A0A7R9LF57_9ACAR</name>
<evidence type="ECO:0000256" key="1">
    <source>
        <dbReference type="ARBA" id="ARBA00008275"/>
    </source>
</evidence>
<feature type="region of interest" description="Disordered" evidence="4">
    <location>
        <begin position="227"/>
        <end position="252"/>
    </location>
</feature>
<dbReference type="PANTHER" id="PTHR19212">
    <property type="entry name" value="LEUCINE RICH REPEAT IN FLII INTERACTING PROTEIN"/>
    <property type="match status" value="1"/>
</dbReference>
<comment type="similarity">
    <text evidence="1">Belongs to the LRRFIP family.</text>
</comment>
<sequence length="578" mass="66029">MMSGSYESDECGADTSNQMMSKLLPILLYIRNYNEYNRHKPTESMTTANKVPNGSQPMQSYYEAEASLAARRRARAEARAIRLKEWEKRRNESTTETAGYSRRRSDDSLGDQLADGRQYRRRSRESVANDEKSDTESMANGVQSDSERQSLFLAVQTYKDDLEELEENIIRCQKDYKDKCQSFDEMNAEFKKLEEECDYYNQRLRQRERLIEEAGLVPIEWDEWRDGHRADSDRNPRAPNGLNGHSSESISGPSLVSREVALLLADVEGRRSRESVANDEKSDTESMANGVQSDSERQSLFLAVQTYKDDLEELEENIIRCQKDYKDKCQSFDEMNAEFKKLEEECDYYNQRLRQRERLISEAGLVPIEWDEWRDGHRADSDRNPRAPNGLNGHSSESISGPSLVSREVALLLADVEGVSLTAKIDALLNGRQSLAQEMASLTAELDDERQRTADCEALIAASSDGSNTALNEESNREANKVVADYKLKVMKREQEISVLTGNVSRLETQLSRYKTAADEAQELEDELKAEKRKTQRELREALARIEELETSGAHLQKRIDKLMTNRNISANKAPNDD</sequence>
<feature type="region of interest" description="Disordered" evidence="4">
    <location>
        <begin position="376"/>
        <end position="399"/>
    </location>
</feature>
<evidence type="ECO:0000256" key="3">
    <source>
        <dbReference type="SAM" id="Coils"/>
    </source>
</evidence>
<dbReference type="Gene3D" id="1.20.5.4090">
    <property type="match status" value="2"/>
</dbReference>
<feature type="coiled-coil region" evidence="3">
    <location>
        <begin position="297"/>
        <end position="359"/>
    </location>
</feature>
<dbReference type="SUPFAM" id="SSF57997">
    <property type="entry name" value="Tropomyosin"/>
    <property type="match status" value="1"/>
</dbReference>
<protein>
    <recommendedName>
        <fullName evidence="7">Leucine-rich repeat flightless-interacting protein 2</fullName>
    </recommendedName>
</protein>
<feature type="compositionally biased region" description="Basic and acidic residues" evidence="4">
    <location>
        <begin position="376"/>
        <end position="385"/>
    </location>
</feature>
<dbReference type="AlphaFoldDB" id="A0A7R9LF57"/>
<dbReference type="OrthoDB" id="10028421at2759"/>
<dbReference type="GO" id="GO:0006355">
    <property type="term" value="P:regulation of DNA-templated transcription"/>
    <property type="evidence" value="ECO:0007669"/>
    <property type="project" value="InterPro"/>
</dbReference>
<feature type="compositionally biased region" description="Basic and acidic residues" evidence="4">
    <location>
        <begin position="273"/>
        <end position="284"/>
    </location>
</feature>
<evidence type="ECO:0000313" key="5">
    <source>
        <dbReference type="EMBL" id="CAD7640350.1"/>
    </source>
</evidence>
<evidence type="ECO:0000256" key="2">
    <source>
        <dbReference type="ARBA" id="ARBA00023054"/>
    </source>
</evidence>